<reference evidence="2 3" key="1">
    <citation type="submission" date="2019-09" db="EMBL/GenBank/DDBJ databases">
        <title>The complete genome of Methanoplanus sp. FWC-SCC4.</title>
        <authorList>
            <person name="Chen S.-C."/>
            <person name="Zhou Y.-Z."/>
            <person name="Lai M.-C."/>
        </authorList>
    </citation>
    <scope>NUCLEOTIDE SEQUENCE [LARGE SCALE GENOMIC DNA]</scope>
    <source>
        <strain evidence="2 3">FWC-SCC4</strain>
    </source>
</reference>
<dbReference type="InterPro" id="IPR036866">
    <property type="entry name" value="RibonucZ/Hydroxyglut_hydro"/>
</dbReference>
<organism evidence="2 3">
    <name type="scientific">Methanochimaera problematica</name>
    <dbReference type="NCBI Taxonomy" id="2609417"/>
    <lineage>
        <taxon>Archaea</taxon>
        <taxon>Methanobacteriati</taxon>
        <taxon>Methanobacteriota</taxon>
        <taxon>Stenosarchaea group</taxon>
        <taxon>Methanomicrobia</taxon>
        <taxon>Methanomicrobiales</taxon>
        <taxon>Methanomicrobiaceae</taxon>
        <taxon>Methanochimaera</taxon>
    </lineage>
</organism>
<dbReference type="AlphaFoldDB" id="A0AA97FAX6"/>
<gene>
    <name evidence="2" type="ORF">F1737_00230</name>
</gene>
<dbReference type="RefSeq" id="WP_317136779.1">
    <property type="nucleotide sequence ID" value="NZ_CP043875.1"/>
</dbReference>
<keyword evidence="3" id="KW-1185">Reference proteome</keyword>
<dbReference type="InterPro" id="IPR041712">
    <property type="entry name" value="DHPS-like_MBL-fold"/>
</dbReference>
<dbReference type="GO" id="GO:0016740">
    <property type="term" value="F:transferase activity"/>
    <property type="evidence" value="ECO:0007669"/>
    <property type="project" value="TreeGrafter"/>
</dbReference>
<feature type="domain" description="Metallo-beta-lactamase" evidence="1">
    <location>
        <begin position="21"/>
        <end position="253"/>
    </location>
</feature>
<proteinExistence type="predicted"/>
<dbReference type="GeneID" id="85228549"/>
<dbReference type="SMART" id="SM00849">
    <property type="entry name" value="Lactamase_B"/>
    <property type="match status" value="1"/>
</dbReference>
<dbReference type="InterPro" id="IPR001279">
    <property type="entry name" value="Metallo-B-lactamas"/>
</dbReference>
<dbReference type="Gene3D" id="3.60.15.10">
    <property type="entry name" value="Ribonuclease Z/Hydroxyacylglutathione hydrolase-like"/>
    <property type="match status" value="1"/>
</dbReference>
<evidence type="ECO:0000313" key="3">
    <source>
        <dbReference type="Proteomes" id="UP001301797"/>
    </source>
</evidence>
<dbReference type="KEGG" id="mefw:F1737_00230"/>
<evidence type="ECO:0000259" key="1">
    <source>
        <dbReference type="SMART" id="SM00849"/>
    </source>
</evidence>
<dbReference type="Proteomes" id="UP001301797">
    <property type="component" value="Chromosome"/>
</dbReference>
<sequence>MKLTVLVDNNTITDSYYKGEPALSYHIEDGGKQILFDTGYSGIFIENAEKSGINLLMTDYIVLSHAHIDHTGGLPALMHYHEAAENSGAERKRPVLIAHPDIFRTIEAEGFGNIGMPVSKEEVENFADIILTNSPFKITERSTYLGETETLFDFESSQPTGFIPDGERDRMKPDPVKDDSAIVYSGKDGIFIITGCSHHGICSVVEKAKQVCPADKVTGVIGGFHLLNETEERLNKTAEYLSLNISGCIFPAHCTDLAAKTAILQKNKVRETGSGCSYKLL</sequence>
<evidence type="ECO:0000313" key="2">
    <source>
        <dbReference type="EMBL" id="WOF15212.1"/>
    </source>
</evidence>
<dbReference type="CDD" id="cd07713">
    <property type="entry name" value="DHPS-like_MBL-fold"/>
    <property type="match status" value="1"/>
</dbReference>
<accession>A0AA97FAX6</accession>
<dbReference type="EMBL" id="CP043875">
    <property type="protein sequence ID" value="WOF15212.1"/>
    <property type="molecule type" value="Genomic_DNA"/>
</dbReference>
<name>A0AA97FAX6_9EURY</name>
<dbReference type="PANTHER" id="PTHR13754:SF18">
    <property type="entry name" value="7,8-DIHYDROPTERIN-6-METHYL-4-(BETA-D-RIBOFURANOSYL)-AMINOBENZENE-5'-PHOSPHATE SYNTHASE"/>
    <property type="match status" value="1"/>
</dbReference>
<dbReference type="InterPro" id="IPR052926">
    <property type="entry name" value="Metallo-beta-lactamase_dom"/>
</dbReference>
<dbReference type="SUPFAM" id="SSF56281">
    <property type="entry name" value="Metallo-hydrolase/oxidoreductase"/>
    <property type="match status" value="1"/>
</dbReference>
<dbReference type="PANTHER" id="PTHR13754">
    <property type="entry name" value="METALLO-BETA-LACTAMASE SUPERFAMILY PROTEIN"/>
    <property type="match status" value="1"/>
</dbReference>
<dbReference type="Pfam" id="PF00753">
    <property type="entry name" value="Lactamase_B"/>
    <property type="match status" value="1"/>
</dbReference>
<protein>
    <submittedName>
        <fullName evidence="2">MBL fold metallo-hydrolase</fullName>
    </submittedName>
</protein>